<name>A0A6C0H3I4_9ZZZZ</name>
<organism evidence="1">
    <name type="scientific">viral metagenome</name>
    <dbReference type="NCBI Taxonomy" id="1070528"/>
    <lineage>
        <taxon>unclassified sequences</taxon>
        <taxon>metagenomes</taxon>
        <taxon>organismal metagenomes</taxon>
    </lineage>
</organism>
<evidence type="ECO:0000313" key="1">
    <source>
        <dbReference type="EMBL" id="QHT75122.1"/>
    </source>
</evidence>
<accession>A0A6C0H3I4</accession>
<sequence length="284" mass="33259">MTSKLENENKFICAYCNKTYLRKSSYNTHLVKCKLCRFASDCGNNNSVSCNNFVDSSSKDDNTKSSANIDLLKKDLNIHNLFAMVIMLYNKYEKLESEYSELKKYVNVTKNKINILDYLNENFKSDYMSAGGNNITKFMDELVIGEDELQKIFKYDYVDGIFNIICDYIDKLNVKGSLVPIKCFTTKENVLYIFDGELWLIMDDVYLRKFIKSFDKKILTKFVEWKKIAEKTIDPEVFGEIYIQNMKKVIGGNYEKKNPASMIKNRLYKHLKVDLQSIVRYDFV</sequence>
<dbReference type="EMBL" id="MN739863">
    <property type="protein sequence ID" value="QHT75122.1"/>
    <property type="molecule type" value="Genomic_DNA"/>
</dbReference>
<protein>
    <submittedName>
        <fullName evidence="1">Uncharacterized protein</fullName>
    </submittedName>
</protein>
<dbReference type="AlphaFoldDB" id="A0A6C0H3I4"/>
<reference evidence="1" key="1">
    <citation type="journal article" date="2020" name="Nature">
        <title>Giant virus diversity and host interactions through global metagenomics.</title>
        <authorList>
            <person name="Schulz F."/>
            <person name="Roux S."/>
            <person name="Paez-Espino D."/>
            <person name="Jungbluth S."/>
            <person name="Walsh D.A."/>
            <person name="Denef V.J."/>
            <person name="McMahon K.D."/>
            <person name="Konstantinidis K.T."/>
            <person name="Eloe-Fadrosh E.A."/>
            <person name="Kyrpides N.C."/>
            <person name="Woyke T."/>
        </authorList>
    </citation>
    <scope>NUCLEOTIDE SEQUENCE</scope>
    <source>
        <strain evidence="1">GVMAG-M-3300023179-63</strain>
    </source>
</reference>
<proteinExistence type="predicted"/>